<dbReference type="GO" id="GO:0005886">
    <property type="term" value="C:plasma membrane"/>
    <property type="evidence" value="ECO:0007669"/>
    <property type="project" value="UniProtKB-SubCell"/>
</dbReference>
<evidence type="ECO:0000256" key="6">
    <source>
        <dbReference type="ARBA" id="ARBA00023157"/>
    </source>
</evidence>
<dbReference type="Pfam" id="PF01657">
    <property type="entry name" value="Stress-antifung"/>
    <property type="match status" value="1"/>
</dbReference>
<evidence type="ECO:0000259" key="11">
    <source>
        <dbReference type="PROSITE" id="PS51473"/>
    </source>
</evidence>
<keyword evidence="2" id="KW-0945">Host-virus interaction</keyword>
<comment type="caution">
    <text evidence="12">The sequence shown here is derived from an EMBL/GenBank/DDBJ whole genome shotgun (WGS) entry which is preliminary data.</text>
</comment>
<protein>
    <submittedName>
        <fullName evidence="12">Plasmodesmata-located protein 7</fullName>
    </submittedName>
</protein>
<proteinExistence type="inferred from homology"/>
<keyword evidence="9" id="KW-0812">Transmembrane</keyword>
<keyword evidence="3 10" id="KW-0732">Signal</keyword>
<evidence type="ECO:0000256" key="10">
    <source>
        <dbReference type="SAM" id="SignalP"/>
    </source>
</evidence>
<dbReference type="PROSITE" id="PS51473">
    <property type="entry name" value="GNK2"/>
    <property type="match status" value="1"/>
</dbReference>
<keyword evidence="9" id="KW-1133">Transmembrane helix</keyword>
<dbReference type="PANTHER" id="PTHR32080">
    <property type="entry name" value="ANTIFUNGAL PROTEIN GINKBILOBIN-2-LIKE"/>
    <property type="match status" value="1"/>
</dbReference>
<comment type="subcellular location">
    <subcellularLocation>
        <location evidence="7">Cell junction</location>
        <location evidence="7">Plasmodesma</location>
    </subcellularLocation>
    <subcellularLocation>
        <location evidence="1">Cell membrane</location>
        <topology evidence="1">Single-pass type I membrane protein</topology>
    </subcellularLocation>
</comment>
<comment type="similarity">
    <text evidence="8">Belongs to the cysteine-rich repeat secretory protein family. Plasmodesmata-located proteins (PDLD) subfamily.</text>
</comment>
<evidence type="ECO:0000256" key="2">
    <source>
        <dbReference type="ARBA" id="ARBA00022581"/>
    </source>
</evidence>
<feature type="domain" description="Gnk2-homologous" evidence="11">
    <location>
        <begin position="121"/>
        <end position="221"/>
    </location>
</feature>
<dbReference type="CDD" id="cd23509">
    <property type="entry name" value="Gnk2-like"/>
    <property type="match status" value="1"/>
</dbReference>
<evidence type="ECO:0000313" key="12">
    <source>
        <dbReference type="EMBL" id="KAL0283014.1"/>
    </source>
</evidence>
<name>A0AAW2ILH9_9LAMI</name>
<dbReference type="InterPro" id="IPR051378">
    <property type="entry name" value="Cell2Cell_Antifungal"/>
</dbReference>
<evidence type="ECO:0000256" key="7">
    <source>
        <dbReference type="ARBA" id="ARBA00024184"/>
    </source>
</evidence>
<dbReference type="EMBL" id="JACGWK010001764">
    <property type="protein sequence ID" value="KAL0283014.1"/>
    <property type="molecule type" value="Genomic_DNA"/>
</dbReference>
<accession>A0AAW2ILH9</accession>
<keyword evidence="6" id="KW-1015">Disulfide bond</keyword>
<feature type="signal peptide" evidence="10">
    <location>
        <begin position="1"/>
        <end position="29"/>
    </location>
</feature>
<evidence type="ECO:0000256" key="9">
    <source>
        <dbReference type="SAM" id="Phobius"/>
    </source>
</evidence>
<evidence type="ECO:0000256" key="8">
    <source>
        <dbReference type="ARBA" id="ARBA00038393"/>
    </source>
</evidence>
<reference evidence="12" key="2">
    <citation type="journal article" date="2024" name="Plant">
        <title>Genomic evolution and insights into agronomic trait innovations of Sesamum species.</title>
        <authorList>
            <person name="Miao H."/>
            <person name="Wang L."/>
            <person name="Qu L."/>
            <person name="Liu H."/>
            <person name="Sun Y."/>
            <person name="Le M."/>
            <person name="Wang Q."/>
            <person name="Wei S."/>
            <person name="Zheng Y."/>
            <person name="Lin W."/>
            <person name="Duan Y."/>
            <person name="Cao H."/>
            <person name="Xiong S."/>
            <person name="Wang X."/>
            <person name="Wei L."/>
            <person name="Li C."/>
            <person name="Ma Q."/>
            <person name="Ju M."/>
            <person name="Zhao R."/>
            <person name="Li G."/>
            <person name="Mu C."/>
            <person name="Tian Q."/>
            <person name="Mei H."/>
            <person name="Zhang T."/>
            <person name="Gao T."/>
            <person name="Zhang H."/>
        </authorList>
    </citation>
    <scope>NUCLEOTIDE SEQUENCE</scope>
    <source>
        <strain evidence="12">G01</strain>
    </source>
</reference>
<feature type="non-terminal residue" evidence="12">
    <location>
        <position position="284"/>
    </location>
</feature>
<keyword evidence="4" id="KW-0677">Repeat</keyword>
<evidence type="ECO:0000256" key="5">
    <source>
        <dbReference type="ARBA" id="ARBA00022949"/>
    </source>
</evidence>
<reference evidence="12" key="1">
    <citation type="submission" date="2020-06" db="EMBL/GenBank/DDBJ databases">
        <authorList>
            <person name="Li T."/>
            <person name="Hu X."/>
            <person name="Zhang T."/>
            <person name="Song X."/>
            <person name="Zhang H."/>
            <person name="Dai N."/>
            <person name="Sheng W."/>
            <person name="Hou X."/>
            <person name="Wei L."/>
        </authorList>
    </citation>
    <scope>NUCLEOTIDE SEQUENCE</scope>
    <source>
        <strain evidence="12">G01</strain>
        <tissue evidence="12">Leaf</tissue>
    </source>
</reference>
<dbReference type="AlphaFoldDB" id="A0AAW2ILH9"/>
<dbReference type="FunFam" id="3.30.430.20:FF:000020">
    <property type="entry name" value="Cysteine-rich repeat secretory protein 60"/>
    <property type="match status" value="1"/>
</dbReference>
<feature type="transmembrane region" description="Helical" evidence="9">
    <location>
        <begin position="241"/>
        <end position="261"/>
    </location>
</feature>
<evidence type="ECO:0000256" key="1">
    <source>
        <dbReference type="ARBA" id="ARBA00004251"/>
    </source>
</evidence>
<evidence type="ECO:0000256" key="4">
    <source>
        <dbReference type="ARBA" id="ARBA00022737"/>
    </source>
</evidence>
<sequence length="284" mass="31303">MENPAFCHHRLPILTFSLLLFCTCFFILAQSSLDTFLYGGCSQLSGQFSHLLRLQQVHDHGVQPARRSLRALPVPGGLSHAGLRHLRGTSSDPSRPFVLPDMRRRRTARGVLREVRQCFFHRGGGQDCCNEEMRPSNGFNEDEMSRRDAVLSGLNGAGGPYRVGGSEDVQGVAQCTGDLSMGQCQDCLTEAIRRLKAECGGAAFGDMFLAKCYARYSTSGAHFYAGPNHDSLHHGESEKTFAIIIGLLAGVALLIIFLTFVRRMFGGNGETYHLPYFTSLILFH</sequence>
<gene>
    <name evidence="12" type="ORF">Sangu_2917000</name>
</gene>
<feature type="chain" id="PRO_5043766553" evidence="10">
    <location>
        <begin position="30"/>
        <end position="284"/>
    </location>
</feature>
<dbReference type="Gene3D" id="3.30.430.20">
    <property type="entry name" value="Gnk2 domain, C-X8-C-X2-C motif"/>
    <property type="match status" value="1"/>
</dbReference>
<organism evidence="12">
    <name type="scientific">Sesamum angustifolium</name>
    <dbReference type="NCBI Taxonomy" id="2727405"/>
    <lineage>
        <taxon>Eukaryota</taxon>
        <taxon>Viridiplantae</taxon>
        <taxon>Streptophyta</taxon>
        <taxon>Embryophyta</taxon>
        <taxon>Tracheophyta</taxon>
        <taxon>Spermatophyta</taxon>
        <taxon>Magnoliopsida</taxon>
        <taxon>eudicotyledons</taxon>
        <taxon>Gunneridae</taxon>
        <taxon>Pentapetalae</taxon>
        <taxon>asterids</taxon>
        <taxon>lamiids</taxon>
        <taxon>Lamiales</taxon>
        <taxon>Pedaliaceae</taxon>
        <taxon>Sesamum</taxon>
    </lineage>
</organism>
<keyword evidence="9" id="KW-0472">Membrane</keyword>
<dbReference type="InterPro" id="IPR002902">
    <property type="entry name" value="GNK2"/>
</dbReference>
<keyword evidence="5" id="KW-0965">Cell junction</keyword>
<evidence type="ECO:0000256" key="3">
    <source>
        <dbReference type="ARBA" id="ARBA00022729"/>
    </source>
</evidence>
<dbReference type="GO" id="GO:0009506">
    <property type="term" value="C:plasmodesma"/>
    <property type="evidence" value="ECO:0007669"/>
    <property type="project" value="UniProtKB-SubCell"/>
</dbReference>
<dbReference type="PANTHER" id="PTHR32080:SF3">
    <property type="entry name" value="PLASMODESMATA-LOCATED PROTEIN 7"/>
    <property type="match status" value="1"/>
</dbReference>
<dbReference type="InterPro" id="IPR038408">
    <property type="entry name" value="GNK2_sf"/>
</dbReference>